<proteinExistence type="predicted"/>
<accession>A0A1M3KV77</accession>
<comment type="caution">
    <text evidence="1">The sequence shown here is derived from an EMBL/GenBank/DDBJ whole genome shotgun (WGS) entry which is preliminary data.</text>
</comment>
<dbReference type="Proteomes" id="UP000184233">
    <property type="component" value="Unassembled WGS sequence"/>
</dbReference>
<dbReference type="AlphaFoldDB" id="A0A1M3KV77"/>
<protein>
    <recommendedName>
        <fullName evidence="3">Secretion system C-terminal sorting domain-containing protein</fullName>
    </recommendedName>
</protein>
<evidence type="ECO:0008006" key="3">
    <source>
        <dbReference type="Google" id="ProtNLM"/>
    </source>
</evidence>
<dbReference type="STRING" id="1895771.BGO89_13330"/>
<name>A0A1M3KV77_9BACT</name>
<evidence type="ECO:0000313" key="1">
    <source>
        <dbReference type="EMBL" id="OJX56313.1"/>
    </source>
</evidence>
<dbReference type="EMBL" id="MKVH01000025">
    <property type="protein sequence ID" value="OJX56313.1"/>
    <property type="molecule type" value="Genomic_DNA"/>
</dbReference>
<reference evidence="1 2" key="1">
    <citation type="submission" date="2016-09" db="EMBL/GenBank/DDBJ databases">
        <title>Genome-resolved meta-omics ties microbial dynamics to process performance in biotechnology for thiocyanate degradation.</title>
        <authorList>
            <person name="Kantor R.S."/>
            <person name="Huddy R.J."/>
            <person name="Iyer R."/>
            <person name="Thomas B.C."/>
            <person name="Brown C.T."/>
            <person name="Anantharaman K."/>
            <person name="Tringe S."/>
            <person name="Hettich R.L."/>
            <person name="Harrison S.T."/>
            <person name="Banfield J.F."/>
        </authorList>
    </citation>
    <scope>NUCLEOTIDE SEQUENCE [LARGE SCALE GENOMIC DNA]</scope>
    <source>
        <strain evidence="1">59-99</strain>
    </source>
</reference>
<evidence type="ECO:0000313" key="2">
    <source>
        <dbReference type="Proteomes" id="UP000184233"/>
    </source>
</evidence>
<organism evidence="1 2">
    <name type="scientific">Candidatus Kapaibacterium thiocyanatum</name>
    <dbReference type="NCBI Taxonomy" id="1895771"/>
    <lineage>
        <taxon>Bacteria</taxon>
        <taxon>Pseudomonadati</taxon>
        <taxon>Candidatus Kapaibacteriota</taxon>
        <taxon>Candidatus Kapaibacteriia</taxon>
        <taxon>Candidatus Kapaibacteriales</taxon>
        <taxon>Candidatus Kapaibacteriaceae</taxon>
        <taxon>Candidatus Kapaibacterium</taxon>
    </lineage>
</organism>
<dbReference type="Gene3D" id="2.60.40.10">
    <property type="entry name" value="Immunoglobulins"/>
    <property type="match status" value="1"/>
</dbReference>
<gene>
    <name evidence="1" type="ORF">BGO89_13330</name>
</gene>
<dbReference type="InterPro" id="IPR013783">
    <property type="entry name" value="Ig-like_fold"/>
</dbReference>
<sequence>MIAKNRIGNGASPGRRSGKRIGCRKFPYIMDIRRRTIMNVTALFFRRYALAALGIISTNGTSFSNSGNVGMRFMRTSILIGCILLGFGTSSAQLDSVHISPVEGILHFLDCIVGDSRQETIIIRNGYTVDRTISVAWHSGTPGPHFSADLASATEVLLEPSGGDDTLSIPIVFAPQSIGAHTDTLVITSGPYVKYYVMEGKAVGRLRAFTVMHGTWNAGTVDVGTSSTSYGWIVGTSDQDVTVSFHNVNRNFLRIGTSDTVVIKPGLNEIPYTFTPQAPGYALNVISATDGVDGMDVLFIGKGRPIPEPGKIGFTPDTLQIVSRSVDSVGTETIMFQSDVGEISIMDIFMSGPDAGYFSISREPPPIVVPPFSTYRIDVRHDPKGTAAQHTIRLWVTALINGQEQNFPSTIIGRVEPSLPPLPDTTVIGVPDRLTIVSPAVDSIRDGIATFTVTSGPDIVVVSAIITGPDSAHFRTLSLPAFPLVMSERSSLNIGIAYDPRSASNARHATLVIKAVNGSAPKEYRIPLQGLVDSTLLPHPNLRFATETGHGNIGSTVRMDVVLGFDLPDSIRTCQLTIHHNASVIIPLTSYITDSIADGRRWTRHRFAPSGRRTGSILVSNDYMLTLGDASSTRIIIDNIRWYSATGMPVDIATSGSEATISVDDAEGRLVNANDSGLMLSIRPAPVEDGASFTYDLTNKRATSLVVYDNTGHVVMDLTPDILTSPSSGSLAVETGALAGGTYFVRLSAGRSTIVVPMIVR</sequence>